<gene>
    <name evidence="1" type="ORF">TK06_28805</name>
</gene>
<protein>
    <submittedName>
        <fullName evidence="1">Uncharacterized protein</fullName>
    </submittedName>
</protein>
<dbReference type="EMBL" id="CP015225">
    <property type="protein sequence ID" value="AMZ74923.1"/>
    <property type="molecule type" value="Genomic_DNA"/>
</dbReference>
<organism evidence="1 2">
    <name type="scientific">Pseudomonas fluorescens</name>
    <dbReference type="NCBI Taxonomy" id="294"/>
    <lineage>
        <taxon>Bacteria</taxon>
        <taxon>Pseudomonadati</taxon>
        <taxon>Pseudomonadota</taxon>
        <taxon>Gammaproteobacteria</taxon>
        <taxon>Pseudomonadales</taxon>
        <taxon>Pseudomonadaceae</taxon>
        <taxon>Pseudomonas</taxon>
    </lineage>
</organism>
<name>A0A161GU07_PSEFL</name>
<proteinExistence type="predicted"/>
<accession>A0A161GU07</accession>
<sequence>MATKELRMTQEYVDDNRSPDVVLEIYKGKKLQFATFVSASKKNGPYDTVNVKTDADGDGDMDRQDEKAILDLAKAFSKFK</sequence>
<evidence type="ECO:0000313" key="1">
    <source>
        <dbReference type="EMBL" id="AMZ74923.1"/>
    </source>
</evidence>
<dbReference type="AlphaFoldDB" id="A0A161GU07"/>
<dbReference type="Proteomes" id="UP000076083">
    <property type="component" value="Chromosome"/>
</dbReference>
<reference evidence="1 2" key="2">
    <citation type="journal article" date="2018" name="Nature">
        <title>Mutant phenotypes for thousands of bacterial genes of unknown function.</title>
        <authorList>
            <person name="Price M.N."/>
            <person name="Wetmore K.M."/>
            <person name="Waters R.J."/>
            <person name="Callaghan M."/>
            <person name="Ray J."/>
            <person name="Liu H."/>
            <person name="Kuehl J.V."/>
            <person name="Melnyk R.A."/>
            <person name="Lamson J.S."/>
            <person name="Suh Y."/>
            <person name="Carlson H.K."/>
            <person name="Esquivel Z."/>
            <person name="Sadeeshkumar H."/>
            <person name="Chakraborty R."/>
            <person name="Zane G.M."/>
            <person name="Rubin B.E."/>
            <person name="Wall J.D."/>
            <person name="Visel A."/>
            <person name="Bristow J."/>
            <person name="Blow M.J."/>
            <person name="Arkin A.P."/>
            <person name="Deutschbauer A.M."/>
        </authorList>
    </citation>
    <scope>NUCLEOTIDE SEQUENCE [LARGE SCALE GENOMIC DNA]</scope>
    <source>
        <strain evidence="1 2">FW300-N2E2</strain>
    </source>
</reference>
<reference evidence="2" key="1">
    <citation type="submission" date="2016-04" db="EMBL/GenBank/DDBJ databases">
        <authorList>
            <person name="Ray J."/>
            <person name="Price M."/>
            <person name="Deutschbauer A."/>
        </authorList>
    </citation>
    <scope>NUCLEOTIDE SEQUENCE [LARGE SCALE GENOMIC DNA]</scope>
    <source>
        <strain evidence="2">FW300-N2E2</strain>
    </source>
</reference>
<evidence type="ECO:0000313" key="2">
    <source>
        <dbReference type="Proteomes" id="UP000076083"/>
    </source>
</evidence>